<evidence type="ECO:0000313" key="2">
    <source>
        <dbReference type="EMBL" id="QUT44896.1"/>
    </source>
</evidence>
<dbReference type="EMBL" id="CP072227">
    <property type="protein sequence ID" value="QUT44896.1"/>
    <property type="molecule type" value="Genomic_DNA"/>
</dbReference>
<reference evidence="2" key="1">
    <citation type="journal article" date="2021" name="PLoS Genet.">
        <title>Mobile Type VI secretion system loci of the gut Bacteroidales display extensive intra-ecosystem transfer, multi-species spread and geographical clustering.</title>
        <authorList>
            <person name="Garcia-Bayona L."/>
            <person name="Coyne M.J."/>
            <person name="Comstock L.E."/>
        </authorList>
    </citation>
    <scope>NUCLEOTIDE SEQUENCE</scope>
    <source>
        <strain evidence="2">CL11T00C20</strain>
    </source>
</reference>
<accession>A0A975KFY6</accession>
<evidence type="ECO:0000259" key="1">
    <source>
        <dbReference type="Pfam" id="PF16011"/>
    </source>
</evidence>
<feature type="domain" description="Carbohydrate-binding" evidence="1">
    <location>
        <begin position="18"/>
        <end position="215"/>
    </location>
</feature>
<protein>
    <submittedName>
        <fullName evidence="2">Carbohydrate-binding family 9</fullName>
    </submittedName>
</protein>
<dbReference type="SUPFAM" id="SSF49344">
    <property type="entry name" value="CBD9-like"/>
    <property type="match status" value="1"/>
</dbReference>
<dbReference type="CDD" id="cd09620">
    <property type="entry name" value="CBM9_like_3"/>
    <property type="match status" value="1"/>
</dbReference>
<dbReference type="Gene3D" id="2.60.40.1190">
    <property type="match status" value="1"/>
</dbReference>
<evidence type="ECO:0000313" key="3">
    <source>
        <dbReference type="Proteomes" id="UP000679226"/>
    </source>
</evidence>
<proteinExistence type="predicted"/>
<name>A0A975KFY6_9BACE</name>
<gene>
    <name evidence="2" type="ORF">INE88_01701</name>
</gene>
<dbReference type="GO" id="GO:0004553">
    <property type="term" value="F:hydrolase activity, hydrolyzing O-glycosyl compounds"/>
    <property type="evidence" value="ECO:0007669"/>
    <property type="project" value="InterPro"/>
</dbReference>
<dbReference type="KEGG" id="beg:INE88_01701"/>
<dbReference type="AlphaFoldDB" id="A0A975KFY6"/>
<sequence length="216" mass="24502">MKELDVKKVSMANIPVESVPALLDEEKVAFQPVNTVNWAAYPYCPDVKFRMAYADNAILIHYKVKENSIRAVAGRDNGPVWEDSCVEFFSVPAEDGVYYNMECNCAGRLLIGAGAGRNGRRHAPQEVLDKVQRWSSLGREDFEERIGECSWEVALVIPYSAFFMHNVTSLGGKTIRANFYKCGDKLQTPHFLSWSPIDLEKPNFHCPEFFGELHFE</sequence>
<dbReference type="GO" id="GO:0016052">
    <property type="term" value="P:carbohydrate catabolic process"/>
    <property type="evidence" value="ECO:0007669"/>
    <property type="project" value="InterPro"/>
</dbReference>
<dbReference type="Pfam" id="PF16011">
    <property type="entry name" value="CBM9_2"/>
    <property type="match status" value="1"/>
</dbReference>
<organism evidence="2 3">
    <name type="scientific">Bacteroides eggerthii</name>
    <dbReference type="NCBI Taxonomy" id="28111"/>
    <lineage>
        <taxon>Bacteria</taxon>
        <taxon>Pseudomonadati</taxon>
        <taxon>Bacteroidota</taxon>
        <taxon>Bacteroidia</taxon>
        <taxon>Bacteroidales</taxon>
        <taxon>Bacteroidaceae</taxon>
        <taxon>Bacteroides</taxon>
    </lineage>
</organism>
<dbReference type="Proteomes" id="UP000679226">
    <property type="component" value="Chromosome"/>
</dbReference>
<dbReference type="GO" id="GO:0030246">
    <property type="term" value="F:carbohydrate binding"/>
    <property type="evidence" value="ECO:0007669"/>
    <property type="project" value="InterPro"/>
</dbReference>
<dbReference type="InterPro" id="IPR010502">
    <property type="entry name" value="Carb-bd_dom_fam9"/>
</dbReference>